<reference evidence="2 3" key="1">
    <citation type="journal article" date="2024" name="Plant J.">
        <title>Genome sequences and population genomics reveal climatic adaptation and genomic divergence between two closely related sweetgum species.</title>
        <authorList>
            <person name="Xu W.Q."/>
            <person name="Ren C.Q."/>
            <person name="Zhang X.Y."/>
            <person name="Comes H.P."/>
            <person name="Liu X.H."/>
            <person name="Li Y.G."/>
            <person name="Kettle C.J."/>
            <person name="Jalonen R."/>
            <person name="Gaisberger H."/>
            <person name="Ma Y.Z."/>
            <person name="Qiu Y.X."/>
        </authorList>
    </citation>
    <scope>NUCLEOTIDE SEQUENCE [LARGE SCALE GENOMIC DNA]</scope>
    <source>
        <strain evidence="2">Hangzhou</strain>
    </source>
</reference>
<organism evidence="2 3">
    <name type="scientific">Liquidambar formosana</name>
    <name type="common">Formosan gum</name>
    <dbReference type="NCBI Taxonomy" id="63359"/>
    <lineage>
        <taxon>Eukaryota</taxon>
        <taxon>Viridiplantae</taxon>
        <taxon>Streptophyta</taxon>
        <taxon>Embryophyta</taxon>
        <taxon>Tracheophyta</taxon>
        <taxon>Spermatophyta</taxon>
        <taxon>Magnoliopsida</taxon>
        <taxon>eudicotyledons</taxon>
        <taxon>Gunneridae</taxon>
        <taxon>Pentapetalae</taxon>
        <taxon>Saxifragales</taxon>
        <taxon>Altingiaceae</taxon>
        <taxon>Liquidambar</taxon>
    </lineage>
</organism>
<keyword evidence="1" id="KW-0175">Coiled coil</keyword>
<feature type="coiled-coil region" evidence="1">
    <location>
        <begin position="7"/>
        <end position="41"/>
    </location>
</feature>
<evidence type="ECO:0000313" key="2">
    <source>
        <dbReference type="EMBL" id="KAK9279069.1"/>
    </source>
</evidence>
<evidence type="ECO:0000256" key="1">
    <source>
        <dbReference type="SAM" id="Coils"/>
    </source>
</evidence>
<dbReference type="Proteomes" id="UP001415857">
    <property type="component" value="Unassembled WGS sequence"/>
</dbReference>
<gene>
    <name evidence="2" type="ORF">L1049_012744</name>
</gene>
<protein>
    <submittedName>
        <fullName evidence="2">Uncharacterized protein</fullName>
    </submittedName>
</protein>
<evidence type="ECO:0000313" key="3">
    <source>
        <dbReference type="Proteomes" id="UP001415857"/>
    </source>
</evidence>
<dbReference type="AlphaFoldDB" id="A0AAP0WTH3"/>
<keyword evidence="3" id="KW-1185">Reference proteome</keyword>
<sequence length="135" mass="15762">MEIVRQLKGKEIEIQKQSNTIAELKKQIEDLSKLVGSMEKQRSIIIKIKTKTRKHNQDPNFEYLPIMKVVKTLKGRTQAVKNVDDFMPIDVGKLEDKQLIVYPNCSRLPNNDITRQLGREDWQKLVWFSRVIGAK</sequence>
<proteinExistence type="predicted"/>
<name>A0AAP0WTH3_LIQFO</name>
<dbReference type="EMBL" id="JBBPBK010000008">
    <property type="protein sequence ID" value="KAK9279069.1"/>
    <property type="molecule type" value="Genomic_DNA"/>
</dbReference>
<comment type="caution">
    <text evidence="2">The sequence shown here is derived from an EMBL/GenBank/DDBJ whole genome shotgun (WGS) entry which is preliminary data.</text>
</comment>
<accession>A0AAP0WTH3</accession>